<dbReference type="AlphaFoldDB" id="A0A4Z1BW10"/>
<accession>A0A4Z1BW10</accession>
<gene>
    <name evidence="2" type="ORF">EXE59_17000</name>
</gene>
<organism evidence="2 3">
    <name type="scientific">Nocardioides eburneiflavus</name>
    <dbReference type="NCBI Taxonomy" id="2518372"/>
    <lineage>
        <taxon>Bacteria</taxon>
        <taxon>Bacillati</taxon>
        <taxon>Actinomycetota</taxon>
        <taxon>Actinomycetes</taxon>
        <taxon>Propionibacteriales</taxon>
        <taxon>Nocardioidaceae</taxon>
        <taxon>Nocardioides</taxon>
    </lineage>
</organism>
<evidence type="ECO:0000259" key="1">
    <source>
        <dbReference type="Pfam" id="PF12867"/>
    </source>
</evidence>
<dbReference type="Pfam" id="PF12867">
    <property type="entry name" value="DinB_2"/>
    <property type="match status" value="1"/>
</dbReference>
<evidence type="ECO:0000313" key="3">
    <source>
        <dbReference type="Proteomes" id="UP000297496"/>
    </source>
</evidence>
<evidence type="ECO:0000313" key="2">
    <source>
        <dbReference type="EMBL" id="TGN65471.1"/>
    </source>
</evidence>
<feature type="domain" description="DinB-like" evidence="1">
    <location>
        <begin position="62"/>
        <end position="178"/>
    </location>
</feature>
<dbReference type="EMBL" id="SRRO01000001">
    <property type="protein sequence ID" value="TGN65471.1"/>
    <property type="molecule type" value="Genomic_DNA"/>
</dbReference>
<sequence length="183" mass="19896">MAGTPDATTPDAITPDTKDWTWVLGRSCDECGFDAAAHDVADLPGLLHDTAMTWSEVLARPDAAERPASTVWSPLEYACHVRDVHELFAQRLRLMLEEDAPTFANWDQDATAVADDYGSQEPTTVAVELIEAAGTVAGIYATVTDAARGRRGLRSNGDEFTVESLGRYHLHDVVHHLHDVGAQ</sequence>
<reference evidence="2 3" key="1">
    <citation type="submission" date="2019-04" db="EMBL/GenBank/DDBJ databases">
        <title>Three New Species of Nocardioides, Nocardioides euryhalodurans sp. nov., Nocardioides seonyuensis sp. nov. and Nocardioides eburneoflavus sp. nov. Isolated from Soil.</title>
        <authorList>
            <person name="Roh S.G."/>
            <person name="Lee C."/>
            <person name="Kim M.-K."/>
            <person name="Kim S.B."/>
        </authorList>
    </citation>
    <scope>NUCLEOTIDE SEQUENCE [LARGE SCALE GENOMIC DNA]</scope>
    <source>
        <strain evidence="2 3">MMS17-SY213</strain>
    </source>
</reference>
<dbReference type="SUPFAM" id="SSF109854">
    <property type="entry name" value="DinB/YfiT-like putative metalloenzymes"/>
    <property type="match status" value="1"/>
</dbReference>
<name>A0A4Z1BW10_9ACTN</name>
<dbReference type="InterPro" id="IPR034660">
    <property type="entry name" value="DinB/YfiT-like"/>
</dbReference>
<keyword evidence="3" id="KW-1185">Reference proteome</keyword>
<dbReference type="InterPro" id="IPR024775">
    <property type="entry name" value="DinB-like"/>
</dbReference>
<dbReference type="Proteomes" id="UP000297496">
    <property type="component" value="Unassembled WGS sequence"/>
</dbReference>
<proteinExistence type="predicted"/>
<dbReference type="Gene3D" id="1.20.120.450">
    <property type="entry name" value="dinb family like domain"/>
    <property type="match status" value="1"/>
</dbReference>
<comment type="caution">
    <text evidence="2">The sequence shown here is derived from an EMBL/GenBank/DDBJ whole genome shotgun (WGS) entry which is preliminary data.</text>
</comment>
<protein>
    <submittedName>
        <fullName evidence="2">DinB family protein</fullName>
    </submittedName>
</protein>
<dbReference type="OrthoDB" id="3376896at2"/>
<dbReference type="RefSeq" id="WP_135839966.1">
    <property type="nucleotide sequence ID" value="NZ_SRRO01000001.1"/>
</dbReference>